<name>A0A1G8M7R5_9GAMM</name>
<evidence type="ECO:0000313" key="3">
    <source>
        <dbReference type="EMBL" id="SDI63893.1"/>
    </source>
</evidence>
<dbReference type="Gene3D" id="2.40.160.50">
    <property type="entry name" value="membrane protein fhac: a member of the omp85/tpsb transporter family"/>
    <property type="match status" value="1"/>
</dbReference>
<dbReference type="EMBL" id="FNEM01000002">
    <property type="protein sequence ID" value="SDI63893.1"/>
    <property type="molecule type" value="Genomic_DNA"/>
</dbReference>
<gene>
    <name evidence="3" type="ORF">SAMN04488540_102293</name>
</gene>
<reference evidence="4" key="1">
    <citation type="submission" date="2016-10" db="EMBL/GenBank/DDBJ databases">
        <authorList>
            <person name="Varghese N."/>
            <person name="Submissions S."/>
        </authorList>
    </citation>
    <scope>NUCLEOTIDE SEQUENCE [LARGE SCALE GENOMIC DNA]</scope>
    <source>
        <strain evidence="4">DSM 23317</strain>
    </source>
</reference>
<sequence>MYRTTLFALTLIAGPGWAADSAQPPSDSPDGGGAVHDTSGGSAGTEGQSRNAVVPFVFSSSSMGFTGAAAGSFQGLLQPQSQIVGVGAYSNNDSYVAFLGIYNLTFSDSSRWFVDLEAINATFKESQVYVDGAPGFDGGAGGHGSDENNFVLGQEDQQRYAASFRYVLPFGAGENRPFRLRQAFGPEPMLPVDQQLDGESPLALSSITIKPFYESRQIADGDQEETGGIALRLDMDARNYVPSPSRGYRFEFDLQRDWGSGDRSSYTSWQAQYAHYLNLGSNSWSQQQTLSLTAYLADVPTWDSGSEGKEHRPPWFAQSKLGGWDRLRGYQSDRFHDRNAIYYGAEYRSVPTWQPQGSIPFIDRYYFPWWQFAAYVGVGRVHDEFDLSTLHQEMNWSAGFGIRFWVENVLARLDIAYGAEGNQVRVVVNQPF</sequence>
<accession>A0A1G8M7R5</accession>
<evidence type="ECO:0000256" key="1">
    <source>
        <dbReference type="SAM" id="MobiDB-lite"/>
    </source>
</evidence>
<proteinExistence type="predicted"/>
<dbReference type="RefSeq" id="WP_090362290.1">
    <property type="nucleotide sequence ID" value="NZ_FNEM01000002.1"/>
</dbReference>
<evidence type="ECO:0000256" key="2">
    <source>
        <dbReference type="SAM" id="SignalP"/>
    </source>
</evidence>
<keyword evidence="4" id="KW-1185">Reference proteome</keyword>
<dbReference type="OrthoDB" id="6189026at2"/>
<organism evidence="3 4">
    <name type="scientific">Ferrimonas sediminum</name>
    <dbReference type="NCBI Taxonomy" id="718193"/>
    <lineage>
        <taxon>Bacteria</taxon>
        <taxon>Pseudomonadati</taxon>
        <taxon>Pseudomonadota</taxon>
        <taxon>Gammaproteobacteria</taxon>
        <taxon>Alteromonadales</taxon>
        <taxon>Ferrimonadaceae</taxon>
        <taxon>Ferrimonas</taxon>
    </lineage>
</organism>
<feature type="region of interest" description="Disordered" evidence="1">
    <location>
        <begin position="19"/>
        <end position="48"/>
    </location>
</feature>
<protein>
    <recommendedName>
        <fullName evidence="5">Surface antigen</fullName>
    </recommendedName>
</protein>
<keyword evidence="2" id="KW-0732">Signal</keyword>
<dbReference type="Proteomes" id="UP000199527">
    <property type="component" value="Unassembled WGS sequence"/>
</dbReference>
<dbReference type="AlphaFoldDB" id="A0A1G8M7R5"/>
<evidence type="ECO:0000313" key="4">
    <source>
        <dbReference type="Proteomes" id="UP000199527"/>
    </source>
</evidence>
<evidence type="ECO:0008006" key="5">
    <source>
        <dbReference type="Google" id="ProtNLM"/>
    </source>
</evidence>
<feature type="signal peptide" evidence="2">
    <location>
        <begin position="1"/>
        <end position="18"/>
    </location>
</feature>
<feature type="chain" id="PRO_5011701406" description="Surface antigen" evidence="2">
    <location>
        <begin position="19"/>
        <end position="432"/>
    </location>
</feature>